<dbReference type="InterPro" id="IPR013325">
    <property type="entry name" value="RNA_pol_sigma_r2"/>
</dbReference>
<evidence type="ECO:0000259" key="6">
    <source>
        <dbReference type="Pfam" id="PF08281"/>
    </source>
</evidence>
<evidence type="ECO:0000313" key="7">
    <source>
        <dbReference type="EMBL" id="ESQ92667.1"/>
    </source>
</evidence>
<name>V4PFE3_9CAUL</name>
<keyword evidence="8" id="KW-1185">Reference proteome</keyword>
<dbReference type="OrthoDB" id="7268940at2"/>
<keyword evidence="3" id="KW-0731">Sigma factor</keyword>
<keyword evidence="2" id="KW-0805">Transcription regulation</keyword>
<dbReference type="GO" id="GO:0006352">
    <property type="term" value="P:DNA-templated transcription initiation"/>
    <property type="evidence" value="ECO:0007669"/>
    <property type="project" value="InterPro"/>
</dbReference>
<comment type="similarity">
    <text evidence="1">Belongs to the sigma-70 factor family. ECF subfamily.</text>
</comment>
<evidence type="ECO:0000256" key="2">
    <source>
        <dbReference type="ARBA" id="ARBA00023015"/>
    </source>
</evidence>
<protein>
    <recommendedName>
        <fullName evidence="9">RNA polymerase sigma factor 70 region 4 type 2 domain-containing protein</fullName>
    </recommendedName>
</protein>
<gene>
    <name evidence="7" type="ORF">ABENE_07555</name>
</gene>
<dbReference type="Proteomes" id="UP000017837">
    <property type="component" value="Unassembled WGS sequence"/>
</dbReference>
<organism evidence="7 8">
    <name type="scientific">Asticcacaulis benevestitus DSM 16100 = ATCC BAA-896</name>
    <dbReference type="NCBI Taxonomy" id="1121022"/>
    <lineage>
        <taxon>Bacteria</taxon>
        <taxon>Pseudomonadati</taxon>
        <taxon>Pseudomonadota</taxon>
        <taxon>Alphaproteobacteria</taxon>
        <taxon>Caulobacterales</taxon>
        <taxon>Caulobacteraceae</taxon>
        <taxon>Asticcacaulis</taxon>
    </lineage>
</organism>
<keyword evidence="4" id="KW-0804">Transcription</keyword>
<dbReference type="InterPro" id="IPR013324">
    <property type="entry name" value="RNA_pol_sigma_r3/r4-like"/>
</dbReference>
<sequence length="194" mass="22778">MAIDRKRIVNWIAAEIMPHEKSVRAWLRRLKVNQDEIDDLIQEAYCNLAGLERIDHIVCPDRYFFLTARNLLNDKRRRAKVIRFEGLAEMDSLDMTSDDPSPERIISARREWEAVARVIRSLPSRCRRVFELRKVHGMSQKLIAQQLNISESAVENEGVKGMRLILQALRDDTGAESPDWLQVKNDRYRNRSRH</sequence>
<dbReference type="PATRIC" id="fig|1121022.4.peg.1514"/>
<dbReference type="InterPro" id="IPR014284">
    <property type="entry name" value="RNA_pol_sigma-70_dom"/>
</dbReference>
<dbReference type="PANTHER" id="PTHR43133:SF63">
    <property type="entry name" value="RNA POLYMERASE SIGMA FACTOR FECI-RELATED"/>
    <property type="match status" value="1"/>
</dbReference>
<proteinExistence type="inferred from homology"/>
<dbReference type="InterPro" id="IPR007627">
    <property type="entry name" value="RNA_pol_sigma70_r2"/>
</dbReference>
<evidence type="ECO:0000259" key="5">
    <source>
        <dbReference type="Pfam" id="PF04542"/>
    </source>
</evidence>
<evidence type="ECO:0008006" key="9">
    <source>
        <dbReference type="Google" id="ProtNLM"/>
    </source>
</evidence>
<dbReference type="STRING" id="1121022.GCA_000376105_02900"/>
<evidence type="ECO:0000256" key="3">
    <source>
        <dbReference type="ARBA" id="ARBA00023082"/>
    </source>
</evidence>
<dbReference type="eggNOG" id="COG1595">
    <property type="taxonomic scope" value="Bacteria"/>
</dbReference>
<dbReference type="InterPro" id="IPR013249">
    <property type="entry name" value="RNA_pol_sigma70_r4_t2"/>
</dbReference>
<dbReference type="RefSeq" id="WP_018082567.1">
    <property type="nucleotide sequence ID" value="NZ_AQWM01000015.1"/>
</dbReference>
<feature type="domain" description="RNA polymerase sigma factor 70 region 4 type 2" evidence="6">
    <location>
        <begin position="113"/>
        <end position="159"/>
    </location>
</feature>
<dbReference type="SUPFAM" id="SSF88659">
    <property type="entry name" value="Sigma3 and sigma4 domains of RNA polymerase sigma factors"/>
    <property type="match status" value="1"/>
</dbReference>
<evidence type="ECO:0000313" key="8">
    <source>
        <dbReference type="Proteomes" id="UP000017837"/>
    </source>
</evidence>
<dbReference type="PANTHER" id="PTHR43133">
    <property type="entry name" value="RNA POLYMERASE ECF-TYPE SIGMA FACTO"/>
    <property type="match status" value="1"/>
</dbReference>
<dbReference type="AlphaFoldDB" id="V4PFE3"/>
<dbReference type="EMBL" id="AWGB01000011">
    <property type="protein sequence ID" value="ESQ92667.1"/>
    <property type="molecule type" value="Genomic_DNA"/>
</dbReference>
<evidence type="ECO:0000256" key="4">
    <source>
        <dbReference type="ARBA" id="ARBA00023163"/>
    </source>
</evidence>
<dbReference type="InterPro" id="IPR039425">
    <property type="entry name" value="RNA_pol_sigma-70-like"/>
</dbReference>
<feature type="domain" description="RNA polymerase sigma-70 region 2" evidence="5">
    <location>
        <begin position="18"/>
        <end position="80"/>
    </location>
</feature>
<evidence type="ECO:0000256" key="1">
    <source>
        <dbReference type="ARBA" id="ARBA00010641"/>
    </source>
</evidence>
<dbReference type="GO" id="GO:0003677">
    <property type="term" value="F:DNA binding"/>
    <property type="evidence" value="ECO:0007669"/>
    <property type="project" value="InterPro"/>
</dbReference>
<dbReference type="Pfam" id="PF08281">
    <property type="entry name" value="Sigma70_r4_2"/>
    <property type="match status" value="1"/>
</dbReference>
<comment type="caution">
    <text evidence="7">The sequence shown here is derived from an EMBL/GenBank/DDBJ whole genome shotgun (WGS) entry which is preliminary data.</text>
</comment>
<dbReference type="Pfam" id="PF04542">
    <property type="entry name" value="Sigma70_r2"/>
    <property type="match status" value="1"/>
</dbReference>
<dbReference type="NCBIfam" id="TIGR02937">
    <property type="entry name" value="sigma70-ECF"/>
    <property type="match status" value="1"/>
</dbReference>
<dbReference type="Gene3D" id="1.10.10.10">
    <property type="entry name" value="Winged helix-like DNA-binding domain superfamily/Winged helix DNA-binding domain"/>
    <property type="match status" value="1"/>
</dbReference>
<reference evidence="7 8" key="1">
    <citation type="journal article" date="2014" name="Nature">
        <title>Sequential evolution of bacterial morphology by co-option of a developmental regulator.</title>
        <authorList>
            <person name="Jiang C."/>
            <person name="Brown P.J."/>
            <person name="Ducret A."/>
            <person name="Brun Y.V."/>
        </authorList>
    </citation>
    <scope>NUCLEOTIDE SEQUENCE [LARGE SCALE GENOMIC DNA]</scope>
    <source>
        <strain evidence="7 8">DSM 16100</strain>
    </source>
</reference>
<accession>V4PFE3</accession>
<dbReference type="SUPFAM" id="SSF88946">
    <property type="entry name" value="Sigma2 domain of RNA polymerase sigma factors"/>
    <property type="match status" value="1"/>
</dbReference>
<dbReference type="GO" id="GO:0016987">
    <property type="term" value="F:sigma factor activity"/>
    <property type="evidence" value="ECO:0007669"/>
    <property type="project" value="UniProtKB-KW"/>
</dbReference>
<dbReference type="InterPro" id="IPR036388">
    <property type="entry name" value="WH-like_DNA-bd_sf"/>
</dbReference>